<feature type="domain" description="SGNH hydrolase-type esterase" evidence="1">
    <location>
        <begin position="93"/>
        <end position="262"/>
    </location>
</feature>
<dbReference type="EMBL" id="BMHE01000003">
    <property type="protein sequence ID" value="GGI44743.1"/>
    <property type="molecule type" value="Genomic_DNA"/>
</dbReference>
<name>A0ABQ2BS33_9BACL</name>
<dbReference type="PANTHER" id="PTHR30383:SF5">
    <property type="entry name" value="SGNH HYDROLASE-TYPE ESTERASE DOMAIN-CONTAINING PROTEIN"/>
    <property type="match status" value="1"/>
</dbReference>
<evidence type="ECO:0000313" key="3">
    <source>
        <dbReference type="Proteomes" id="UP000615455"/>
    </source>
</evidence>
<dbReference type="SUPFAM" id="SSF52266">
    <property type="entry name" value="SGNH hydrolase"/>
    <property type="match status" value="1"/>
</dbReference>
<evidence type="ECO:0000313" key="2">
    <source>
        <dbReference type="EMBL" id="GGI44743.1"/>
    </source>
</evidence>
<dbReference type="InterPro" id="IPR051532">
    <property type="entry name" value="Ester_Hydrolysis_Enzymes"/>
</dbReference>
<protein>
    <recommendedName>
        <fullName evidence="1">SGNH hydrolase-type esterase domain-containing protein</fullName>
    </recommendedName>
</protein>
<dbReference type="RefSeq" id="WP_189008095.1">
    <property type="nucleotide sequence ID" value="NZ_BMHE01000003.1"/>
</dbReference>
<keyword evidence="3" id="KW-1185">Reference proteome</keyword>
<dbReference type="PANTHER" id="PTHR30383">
    <property type="entry name" value="THIOESTERASE 1/PROTEASE 1/LYSOPHOSPHOLIPASE L1"/>
    <property type="match status" value="1"/>
</dbReference>
<dbReference type="Gene3D" id="3.40.50.1110">
    <property type="entry name" value="SGNH hydrolase"/>
    <property type="match status" value="1"/>
</dbReference>
<comment type="caution">
    <text evidence="2">The sequence shown here is derived from an EMBL/GenBank/DDBJ whole genome shotgun (WGS) entry which is preliminary data.</text>
</comment>
<organism evidence="2 3">
    <name type="scientific">Paenibacillus marchantiophytorum</name>
    <dbReference type="NCBI Taxonomy" id="1619310"/>
    <lineage>
        <taxon>Bacteria</taxon>
        <taxon>Bacillati</taxon>
        <taxon>Bacillota</taxon>
        <taxon>Bacilli</taxon>
        <taxon>Bacillales</taxon>
        <taxon>Paenibacillaceae</taxon>
        <taxon>Paenibacillus</taxon>
    </lineage>
</organism>
<dbReference type="Proteomes" id="UP000615455">
    <property type="component" value="Unassembled WGS sequence"/>
</dbReference>
<accession>A0ABQ2BS33</accession>
<proteinExistence type="predicted"/>
<evidence type="ECO:0000259" key="1">
    <source>
        <dbReference type="Pfam" id="PF13472"/>
    </source>
</evidence>
<dbReference type="InterPro" id="IPR036514">
    <property type="entry name" value="SGNH_hydro_sf"/>
</dbReference>
<sequence length="279" mass="31109">METHLNPQWVKLIQSQHPEKVLTYARYLDDKVLAAIYGMDLDKYLLVKAQLIQQAKEVAEHLLENPDFAALVDNLPFKAGETVIGVGESTTDDLLSWFEILRHLLELQRPRDGIRLINEGISGNTSTQVLSRINGIVSKQPNWILCLIGGNDAMRVGPESAKTQVSAEETAKNLHEIRRIAAARSQSRWVWLTPSTFDDARAAAYPYFQMGHLSWRNEDIIAIGEMMRGMSDPVVDTQAVFGQQAQPKFIGPDGVHPSIDGHIAIVRCVVECLSGGKER</sequence>
<reference evidence="3" key="1">
    <citation type="journal article" date="2019" name="Int. J. Syst. Evol. Microbiol.">
        <title>The Global Catalogue of Microorganisms (GCM) 10K type strain sequencing project: providing services to taxonomists for standard genome sequencing and annotation.</title>
        <authorList>
            <consortium name="The Broad Institute Genomics Platform"/>
            <consortium name="The Broad Institute Genome Sequencing Center for Infectious Disease"/>
            <person name="Wu L."/>
            <person name="Ma J."/>
        </authorList>
    </citation>
    <scope>NUCLEOTIDE SEQUENCE [LARGE SCALE GENOMIC DNA]</scope>
    <source>
        <strain evidence="3">CGMCC 1.15043</strain>
    </source>
</reference>
<dbReference type="InterPro" id="IPR013830">
    <property type="entry name" value="SGNH_hydro"/>
</dbReference>
<gene>
    <name evidence="2" type="ORF">GCM10008018_08620</name>
</gene>
<dbReference type="Pfam" id="PF13472">
    <property type="entry name" value="Lipase_GDSL_2"/>
    <property type="match status" value="1"/>
</dbReference>